<dbReference type="InParanoid" id="A0A061DTL4"/>
<dbReference type="InterPro" id="IPR018247">
    <property type="entry name" value="EF_Hand_1_Ca_BS"/>
</dbReference>
<dbReference type="Gramene" id="EOX95702">
    <property type="protein sequence ID" value="EOX95702"/>
    <property type="gene ID" value="TCM_005145"/>
</dbReference>
<dbReference type="Proteomes" id="UP000026915">
    <property type="component" value="Chromosome 1"/>
</dbReference>
<keyword evidence="4" id="KW-0479">Metal-binding</keyword>
<proteinExistence type="inferred from homology"/>
<dbReference type="AlphaFoldDB" id="A0A061DTL4"/>
<dbReference type="PANTHER" id="PTHR23056:SF133">
    <property type="entry name" value="CALCINEURIN B-LIKE PROTEIN"/>
    <property type="match status" value="1"/>
</dbReference>
<name>A0A061DTL4_THECC</name>
<feature type="domain" description="EF-hand" evidence="6">
    <location>
        <begin position="114"/>
        <end position="149"/>
    </location>
</feature>
<dbReference type="GO" id="GO:0019900">
    <property type="term" value="F:kinase binding"/>
    <property type="evidence" value="ECO:0007669"/>
    <property type="project" value="UniProtKB-UniRule"/>
</dbReference>
<dbReference type="InterPro" id="IPR011992">
    <property type="entry name" value="EF-hand-dom_pair"/>
</dbReference>
<dbReference type="GO" id="GO:0005509">
    <property type="term" value="F:calcium ion binding"/>
    <property type="evidence" value="ECO:0007669"/>
    <property type="project" value="UniProtKB-UniRule"/>
</dbReference>
<keyword evidence="1 4" id="KW-0677">Repeat</keyword>
<evidence type="ECO:0000256" key="5">
    <source>
        <dbReference type="SAM" id="MobiDB-lite"/>
    </source>
</evidence>
<dbReference type="eggNOG" id="KOG0034">
    <property type="taxonomic scope" value="Eukaryota"/>
</dbReference>
<dbReference type="SMART" id="SM00054">
    <property type="entry name" value="EFh"/>
    <property type="match status" value="2"/>
</dbReference>
<keyword evidence="4" id="KW-0472">Membrane</keyword>
<keyword evidence="8" id="KW-1185">Reference proteome</keyword>
<keyword evidence="2 4" id="KW-0106">Calcium</keyword>
<comment type="subunit">
    <text evidence="4">Homodimer. Interacts with CIPK.</text>
</comment>
<comment type="subcellular location">
    <subcellularLocation>
        <location evidence="4">Membrane</location>
    </subcellularLocation>
</comment>
<evidence type="ECO:0000256" key="1">
    <source>
        <dbReference type="ARBA" id="ARBA00022737"/>
    </source>
</evidence>
<dbReference type="PROSITE" id="PS00018">
    <property type="entry name" value="EF_HAND_1"/>
    <property type="match status" value="1"/>
</dbReference>
<dbReference type="SUPFAM" id="SSF47473">
    <property type="entry name" value="EF-hand"/>
    <property type="match status" value="1"/>
</dbReference>
<dbReference type="EMBL" id="CM001879">
    <property type="protein sequence ID" value="EOX95702.1"/>
    <property type="molecule type" value="Genomic_DNA"/>
</dbReference>
<dbReference type="PANTHER" id="PTHR23056">
    <property type="entry name" value="CALCINEURIN B"/>
    <property type="match status" value="1"/>
</dbReference>
<comment type="function">
    <text evidence="4">Acts as a calcium sensor. CBL proteins interact with CIPK serine-threonine protein kinases. Binding of a CBL protein to the regulatory NAF domain of a CIPK protein lead to the activation of the kinase in a calcium-dependent manner.</text>
</comment>
<comment type="similarity">
    <text evidence="3 4">Belongs to the calcineurin regulatory subunit family.</text>
</comment>
<organism evidence="7 8">
    <name type="scientific">Theobroma cacao</name>
    <name type="common">Cacao</name>
    <name type="synonym">Cocoa</name>
    <dbReference type="NCBI Taxonomy" id="3641"/>
    <lineage>
        <taxon>Eukaryota</taxon>
        <taxon>Viridiplantae</taxon>
        <taxon>Streptophyta</taxon>
        <taxon>Embryophyta</taxon>
        <taxon>Tracheophyta</taxon>
        <taxon>Spermatophyta</taxon>
        <taxon>Magnoliopsida</taxon>
        <taxon>eudicotyledons</taxon>
        <taxon>Gunneridae</taxon>
        <taxon>Pentapetalae</taxon>
        <taxon>rosids</taxon>
        <taxon>malvids</taxon>
        <taxon>Malvales</taxon>
        <taxon>Malvaceae</taxon>
        <taxon>Byttnerioideae</taxon>
        <taxon>Theobroma</taxon>
    </lineage>
</organism>
<evidence type="ECO:0000256" key="4">
    <source>
        <dbReference type="RuleBase" id="RU369080"/>
    </source>
</evidence>
<dbReference type="HOGENOM" id="CLU_1436786_0_0_1"/>
<evidence type="ECO:0000259" key="6">
    <source>
        <dbReference type="PROSITE" id="PS50222"/>
    </source>
</evidence>
<dbReference type="InterPro" id="IPR002048">
    <property type="entry name" value="EF_hand_dom"/>
</dbReference>
<accession>A0A061DTL4</accession>
<evidence type="ECO:0000313" key="7">
    <source>
        <dbReference type="EMBL" id="EOX95702.1"/>
    </source>
</evidence>
<feature type="region of interest" description="Disordered" evidence="5">
    <location>
        <begin position="1"/>
        <end position="24"/>
    </location>
</feature>
<protein>
    <recommendedName>
        <fullName evidence="4">Calcineurin B-like protein</fullName>
    </recommendedName>
</protein>
<gene>
    <name evidence="7" type="ORF">TCM_005145</name>
</gene>
<dbReference type="Pfam" id="PF13202">
    <property type="entry name" value="EF-hand_5"/>
    <property type="match status" value="2"/>
</dbReference>
<reference evidence="7 8" key="1">
    <citation type="journal article" date="2013" name="Genome Biol.">
        <title>The genome sequence of the most widely cultivated cacao type and its use to identify candidate genes regulating pod color.</title>
        <authorList>
            <person name="Motamayor J.C."/>
            <person name="Mockaitis K."/>
            <person name="Schmutz J."/>
            <person name="Haiminen N."/>
            <person name="Iii D.L."/>
            <person name="Cornejo O."/>
            <person name="Findley S.D."/>
            <person name="Zheng P."/>
            <person name="Utro F."/>
            <person name="Royaert S."/>
            <person name="Saski C."/>
            <person name="Jenkins J."/>
            <person name="Podicheti R."/>
            <person name="Zhao M."/>
            <person name="Scheffler B.E."/>
            <person name="Stack J.C."/>
            <person name="Feltus F.A."/>
            <person name="Mustiga G.M."/>
            <person name="Amores F."/>
            <person name="Phillips W."/>
            <person name="Marelli J.P."/>
            <person name="May G.D."/>
            <person name="Shapiro H."/>
            <person name="Ma J."/>
            <person name="Bustamante C.D."/>
            <person name="Schnell R.J."/>
            <person name="Main D."/>
            <person name="Gilbert D."/>
            <person name="Parida L."/>
            <person name="Kuhn D.N."/>
        </authorList>
    </citation>
    <scope>NUCLEOTIDE SEQUENCE [LARGE SCALE GENOMIC DNA]</scope>
    <source>
        <strain evidence="8">cv. Matina 1-6</strain>
    </source>
</reference>
<dbReference type="Gene3D" id="1.10.238.10">
    <property type="entry name" value="EF-hand"/>
    <property type="match status" value="1"/>
</dbReference>
<dbReference type="InterPro" id="IPR045198">
    <property type="entry name" value="CNBL1-10"/>
</dbReference>
<sequence length="189" mass="21240">MGSSCSKDSGAVNDPTPENFDNLASETPRRTATCIIHKQPRLKPRTQCSVSGYLPPKVLLSPVTYLQMFDVFDDNRNGQVDFGEFVCSLGIFHPKTPQETKTGYAFKLYDLRHTSCIEHEETFTEADAKGDGWIDEEEWKGYVTKSPLLLKNMTCPYLISDVYSPPRVIAQAFPSFVLNGEAEHSKQHT</sequence>
<feature type="domain" description="EF-hand" evidence="6">
    <location>
        <begin position="60"/>
        <end position="95"/>
    </location>
</feature>
<dbReference type="GO" id="GO:0019722">
    <property type="term" value="P:calcium-mediated signaling"/>
    <property type="evidence" value="ECO:0007669"/>
    <property type="project" value="UniProtKB-UniRule"/>
</dbReference>
<dbReference type="PROSITE" id="PS50222">
    <property type="entry name" value="EF_HAND_2"/>
    <property type="match status" value="2"/>
</dbReference>
<evidence type="ECO:0000256" key="2">
    <source>
        <dbReference type="ARBA" id="ARBA00022837"/>
    </source>
</evidence>
<dbReference type="STRING" id="3641.A0A061DTL4"/>
<dbReference type="GO" id="GO:0016020">
    <property type="term" value="C:membrane"/>
    <property type="evidence" value="ECO:0007669"/>
    <property type="project" value="UniProtKB-SubCell"/>
</dbReference>
<evidence type="ECO:0000313" key="8">
    <source>
        <dbReference type="Proteomes" id="UP000026915"/>
    </source>
</evidence>
<evidence type="ECO:0000256" key="3">
    <source>
        <dbReference type="ARBA" id="ARBA00023774"/>
    </source>
</evidence>